<feature type="transmembrane region" description="Helical" evidence="1">
    <location>
        <begin position="332"/>
        <end position="352"/>
    </location>
</feature>
<dbReference type="STRING" id="444597.BST26_06700"/>
<keyword evidence="1" id="KW-0812">Transmembrane</keyword>
<dbReference type="PANTHER" id="PTHR43032:SF2">
    <property type="entry name" value="BLL0505 PROTEIN"/>
    <property type="match status" value="1"/>
</dbReference>
<dbReference type="AlphaFoldDB" id="A0A1X0DIN6"/>
<keyword evidence="1" id="KW-1133">Transmembrane helix</keyword>
<keyword evidence="4" id="KW-1185">Reference proteome</keyword>
<dbReference type="Pfam" id="PF00174">
    <property type="entry name" value="Oxidored_molyb"/>
    <property type="match status" value="1"/>
</dbReference>
<gene>
    <name evidence="3" type="ORF">BST26_06700</name>
</gene>
<dbReference type="InterPro" id="IPR016174">
    <property type="entry name" value="Di-haem_cyt_TM"/>
</dbReference>
<dbReference type="SUPFAM" id="SSF56524">
    <property type="entry name" value="Oxidoreductase molybdopterin-binding domain"/>
    <property type="match status" value="1"/>
</dbReference>
<evidence type="ECO:0000313" key="4">
    <source>
        <dbReference type="Proteomes" id="UP000192801"/>
    </source>
</evidence>
<proteinExistence type="predicted"/>
<feature type="transmembrane region" description="Helical" evidence="1">
    <location>
        <begin position="182"/>
        <end position="202"/>
    </location>
</feature>
<evidence type="ECO:0000313" key="3">
    <source>
        <dbReference type="EMBL" id="ORA72019.1"/>
    </source>
</evidence>
<feature type="transmembrane region" description="Helical" evidence="1">
    <location>
        <begin position="291"/>
        <end position="312"/>
    </location>
</feature>
<dbReference type="PANTHER" id="PTHR43032">
    <property type="entry name" value="PROTEIN-METHIONINE-SULFOXIDE REDUCTASE"/>
    <property type="match status" value="1"/>
</dbReference>
<dbReference type="Gene3D" id="3.90.420.10">
    <property type="entry name" value="Oxidoreductase, molybdopterin-binding domain"/>
    <property type="match status" value="1"/>
</dbReference>
<dbReference type="GO" id="GO:0016020">
    <property type="term" value="C:membrane"/>
    <property type="evidence" value="ECO:0007669"/>
    <property type="project" value="InterPro"/>
</dbReference>
<feature type="transmembrane region" description="Helical" evidence="1">
    <location>
        <begin position="248"/>
        <end position="270"/>
    </location>
</feature>
<evidence type="ECO:0000256" key="1">
    <source>
        <dbReference type="SAM" id="Phobius"/>
    </source>
</evidence>
<dbReference type="OrthoDB" id="9795587at2"/>
<evidence type="ECO:0000259" key="2">
    <source>
        <dbReference type="Pfam" id="PF00174"/>
    </source>
</evidence>
<dbReference type="GO" id="GO:0022904">
    <property type="term" value="P:respiratory electron transport chain"/>
    <property type="evidence" value="ECO:0007669"/>
    <property type="project" value="InterPro"/>
</dbReference>
<feature type="transmembrane region" description="Helical" evidence="1">
    <location>
        <begin position="42"/>
        <end position="62"/>
    </location>
</feature>
<comment type="caution">
    <text evidence="3">The sequence shown here is derived from an EMBL/GenBank/DDBJ whole genome shotgun (WGS) entry which is preliminary data.</text>
</comment>
<reference evidence="3 4" key="1">
    <citation type="submission" date="2016-12" db="EMBL/GenBank/DDBJ databases">
        <title>The new phylogeny of genus Mycobacterium.</title>
        <authorList>
            <person name="Tortoli E."/>
            <person name="Trovato A."/>
            <person name="Cirillo D.M."/>
        </authorList>
    </citation>
    <scope>NUCLEOTIDE SEQUENCE [LARGE SCALE GENOMIC DNA]</scope>
    <source>
        <strain evidence="3 4">DSM 45130</strain>
    </source>
</reference>
<dbReference type="RefSeq" id="WP_083029979.1">
    <property type="nucleotide sequence ID" value="NZ_AP022618.1"/>
</dbReference>
<dbReference type="InterPro" id="IPR036374">
    <property type="entry name" value="OxRdtase_Mopterin-bd_sf"/>
</dbReference>
<keyword evidence="1" id="KW-0472">Membrane</keyword>
<dbReference type="EMBL" id="MVHS01000010">
    <property type="protein sequence ID" value="ORA72019.1"/>
    <property type="molecule type" value="Genomic_DNA"/>
</dbReference>
<feature type="domain" description="Oxidoreductase molybdopterin-binding" evidence="2">
    <location>
        <begin position="414"/>
        <end position="555"/>
    </location>
</feature>
<organism evidence="3 4">
    <name type="scientific">Mycolicibacterium insubricum</name>
    <dbReference type="NCBI Taxonomy" id="444597"/>
    <lineage>
        <taxon>Bacteria</taxon>
        <taxon>Bacillati</taxon>
        <taxon>Actinomycetota</taxon>
        <taxon>Actinomycetes</taxon>
        <taxon>Mycobacteriales</taxon>
        <taxon>Mycobacteriaceae</taxon>
        <taxon>Mycolicibacterium</taxon>
    </lineage>
</organism>
<dbReference type="SUPFAM" id="SSF81342">
    <property type="entry name" value="Transmembrane di-heme cytochromes"/>
    <property type="match status" value="1"/>
</dbReference>
<dbReference type="InterPro" id="IPR000572">
    <property type="entry name" value="OxRdtase_Mopterin-bd_dom"/>
</dbReference>
<feature type="transmembrane region" description="Helical" evidence="1">
    <location>
        <begin position="98"/>
        <end position="117"/>
    </location>
</feature>
<protein>
    <submittedName>
        <fullName evidence="3">Oxidoreductase</fullName>
    </submittedName>
</protein>
<dbReference type="Proteomes" id="UP000192801">
    <property type="component" value="Unassembled WGS sequence"/>
</dbReference>
<dbReference type="Gene3D" id="1.20.950.20">
    <property type="entry name" value="Transmembrane di-heme cytochromes, Chain C"/>
    <property type="match status" value="1"/>
</dbReference>
<sequence length="580" mass="64986">MSSNSVDIFGERVPVDDWSGGMTAEPARAPAIRVRGRWVSSLWLIPLTAVGLVLAVAIAQHLRNYGWMTDFVNRYPGTDTTPHPDVAPGMPGWLRWQHLFNIVFMMFIIRAGLQILADHPRLYLNSGSTPGTAWLRMRGPVPADRINPEDPWRVWTAKDDSVSLPHWLGLPGLRHSIGLARWWHFSFDVLWLINGAVFYVLLFSTGQWRRIVPQSWDVLPNAASTAIQYASLDFPPNEGFVAYNGLQLIAYFLTVFVFAPLAFVTGLLQAPAIAARFGLGAGPTNRQVARTLHFLVLVWMVIFIAMHTIMVFATGLVGNLNHIIFGTDTNSLWALVIYLIAMAVIVVLWLAASPFTLRYPRVIQAVGRASIGWLKGLMEWFVPKGTYSESDISQYFWPNGKMPDRDAFAALAADDWASYRLRVGGLVAHPRDFTLADLRAMDKHEQITQHYCIQGWSGIAKWGGVLVSDIMAVVEPLPLARYAVFYSFADNGEPGAEPYYDSHKIEHMRNPTTLLAYEMNDEPLGAAHGAPLRLRNEVELGFKHVKWVDAVEFVESFADIGKGQGGSHEDYEYFGYRMPI</sequence>
<accession>A0A1X0DIN6</accession>
<name>A0A1X0DIN6_9MYCO</name>